<dbReference type="GO" id="GO:0072659">
    <property type="term" value="P:protein localization to plasma membrane"/>
    <property type="evidence" value="ECO:0007669"/>
    <property type="project" value="TreeGrafter"/>
</dbReference>
<dbReference type="Pfam" id="PF23025">
    <property type="entry name" value="YbjQ_2"/>
    <property type="match status" value="3"/>
</dbReference>
<reference evidence="4" key="2">
    <citation type="submission" date="2011-02" db="EMBL/GenBank/DDBJ databases">
        <authorList>
            <person name="MacLean D."/>
        </authorList>
    </citation>
    <scope>NUCLEOTIDE SEQUENCE</scope>
</reference>
<reference evidence="4" key="1">
    <citation type="journal article" date="2011" name="PLoS Biol.">
        <title>Gene gain and loss during evolution of obligate parasitism in the white rust pathogen of Arabidopsis thaliana.</title>
        <authorList>
            <person name="Kemen E."/>
            <person name="Gardiner A."/>
            <person name="Schultz-Larsen T."/>
            <person name="Kemen A.C."/>
            <person name="Balmuth A.L."/>
            <person name="Robert-Seilaniantz A."/>
            <person name="Bailey K."/>
            <person name="Holub E."/>
            <person name="Studholme D.J."/>
            <person name="Maclean D."/>
            <person name="Jones J.D."/>
        </authorList>
    </citation>
    <scope>NUCLEOTIDE SEQUENCE</scope>
</reference>
<feature type="domain" description="C2" evidence="3">
    <location>
        <begin position="1"/>
        <end position="108"/>
    </location>
</feature>
<dbReference type="GO" id="GO:0005886">
    <property type="term" value="C:plasma membrane"/>
    <property type="evidence" value="ECO:0007669"/>
    <property type="project" value="TreeGrafter"/>
</dbReference>
<dbReference type="InterPro" id="IPR056430">
    <property type="entry name" value="C2CD5_YbjQ-like_dom"/>
</dbReference>
<dbReference type="PANTHER" id="PTHR37412">
    <property type="entry name" value="C2 DOMAIN-CONTAINING PROTEIN 5"/>
    <property type="match status" value="1"/>
</dbReference>
<name>F0WE18_9STRA</name>
<organism evidence="4">
    <name type="scientific">Albugo laibachii Nc14</name>
    <dbReference type="NCBI Taxonomy" id="890382"/>
    <lineage>
        <taxon>Eukaryota</taxon>
        <taxon>Sar</taxon>
        <taxon>Stramenopiles</taxon>
        <taxon>Oomycota</taxon>
        <taxon>Peronosporomycetes</taxon>
        <taxon>Albuginales</taxon>
        <taxon>Albuginaceae</taxon>
        <taxon>Albugo</taxon>
    </lineage>
</organism>
<dbReference type="SUPFAM" id="SSF49562">
    <property type="entry name" value="C2 domain (Calcium/lipid-binding domain, CaLB)"/>
    <property type="match status" value="1"/>
</dbReference>
<keyword evidence="1" id="KW-0175">Coiled coil</keyword>
<dbReference type="SMART" id="SM00239">
    <property type="entry name" value="C2"/>
    <property type="match status" value="1"/>
</dbReference>
<protein>
    <submittedName>
        <fullName evidence="4">Uncharacterized protein AlNc14C71G4880</fullName>
    </submittedName>
</protein>
<proteinExistence type="predicted"/>
<dbReference type="PANTHER" id="PTHR37412:SF2">
    <property type="entry name" value="C2 DOMAIN-CONTAINING PROTEIN 5"/>
    <property type="match status" value="1"/>
</dbReference>
<dbReference type="InterPro" id="IPR056431">
    <property type="entry name" value="C2CD5_YbjQ-rel_dom"/>
</dbReference>
<dbReference type="GO" id="GO:0090314">
    <property type="term" value="P:positive regulation of protein targeting to membrane"/>
    <property type="evidence" value="ECO:0007669"/>
    <property type="project" value="TreeGrafter"/>
</dbReference>
<dbReference type="GO" id="GO:0031340">
    <property type="term" value="P:positive regulation of vesicle fusion"/>
    <property type="evidence" value="ECO:0007669"/>
    <property type="project" value="TreeGrafter"/>
</dbReference>
<evidence type="ECO:0000256" key="2">
    <source>
        <dbReference type="SAM" id="MobiDB-lite"/>
    </source>
</evidence>
<dbReference type="InterPro" id="IPR000008">
    <property type="entry name" value="C2_dom"/>
</dbReference>
<accession>F0WE18</accession>
<dbReference type="GO" id="GO:0065002">
    <property type="term" value="P:intracellular protein transmembrane transport"/>
    <property type="evidence" value="ECO:0007669"/>
    <property type="project" value="TreeGrafter"/>
</dbReference>
<gene>
    <name evidence="4" type="primary">AlNc14C71G4880</name>
    <name evidence="4" type="ORF">ALNC14_055900</name>
</gene>
<dbReference type="InterPro" id="IPR035892">
    <property type="entry name" value="C2_domain_sf"/>
</dbReference>
<dbReference type="Pfam" id="PF23028">
    <property type="entry name" value="YbjQ_3"/>
    <property type="match status" value="1"/>
</dbReference>
<dbReference type="EMBL" id="FR824116">
    <property type="protein sequence ID" value="CCA19447.1"/>
    <property type="molecule type" value="Genomic_DNA"/>
</dbReference>
<dbReference type="GO" id="GO:0010828">
    <property type="term" value="P:positive regulation of D-glucose transmembrane transport"/>
    <property type="evidence" value="ECO:0007669"/>
    <property type="project" value="TreeGrafter"/>
</dbReference>
<dbReference type="HOGENOM" id="CLU_003204_0_0_1"/>
<dbReference type="Pfam" id="PF23128">
    <property type="entry name" value="YbjQ_4"/>
    <property type="match status" value="1"/>
</dbReference>
<dbReference type="InterPro" id="IPR038983">
    <property type="entry name" value="C2CD5"/>
</dbReference>
<sequence>MPCTIKIRVVEARGLPALDRSNKLADTYVHISFASFEAKSSVSRKSLRPLWDEEFRFDVADDSVLQSQPIEFKLMDHDAYTSDATIGVVYVDLNCLLMREEHVLHGWFPLYDTLLGVRGELSLVMRLHYFGDVNPFFQESSAGVQFFGVSTLQDNLYRVERMLGFVEELVVHADPEYSWSDSFRTSRKSNEYRQLLLYKLSSQVVTMVGKKTLELGGNAVLAYKQFFDVEGDSGLVARACGTACYILPVKTITSEEESTDDKIELEMKENMPTEECEIRSPQTRKRQPKMSKSLVPDPIHMTMQDDVQLITLKSFDALTRIQLGGITSARSVKYLGKLATKLADQETRDSWWLELRDEIRSHASLLQCPFVIGYTESCTIHDDVCVISATGTAATLKSPKNTSPQPVHLPDTSQSEYSSLPTTSSAPPPCLSCHIPYSRSLAPFSNMRMVRCGICRNKWVPEMLLASIEPPTGLAIVGSGCFVQARVCRQRRKGTGDANATIVSDALPFVEYELYRQLTVKMKVLGMNAMFGFDSQIQIGGALIVGVITGTGFYLPALPSPPTLRIERNIEIKDDEDRRLVSLQNEIEALSASNKEKLHQSRARLVDGSLDTQLLETRSVSCGLTHCTHSHGRSSISDSTSDEEDVFGEGFHDAKETFVLEIDDETDEDLMSVLLEQSLPEGVSLCSTDRVEGDFDAAENIQLIVAMKRVEWEEDRMRDTRLNELLSQVFKDLFSSLVFKLRSYAPCAICGLKTRVSVASETMIEITLVGMAVAKRLTLSAGSKALEMDKSEWIELTPLSYIANARVMQYLGRVTLHFIKESWSVRESGGLGAFYHLFLNEAIAIVRAHVRALGGNAMLSFHLVPIESSHLYRNQVYNMISITGDAVLISRDSLGTTSTILK</sequence>
<evidence type="ECO:0000259" key="3">
    <source>
        <dbReference type="PROSITE" id="PS50004"/>
    </source>
</evidence>
<dbReference type="Pfam" id="PF00168">
    <property type="entry name" value="C2"/>
    <property type="match status" value="1"/>
</dbReference>
<dbReference type="GO" id="GO:0005509">
    <property type="term" value="F:calcium ion binding"/>
    <property type="evidence" value="ECO:0007669"/>
    <property type="project" value="TreeGrafter"/>
</dbReference>
<dbReference type="Gene3D" id="2.60.40.150">
    <property type="entry name" value="C2 domain"/>
    <property type="match status" value="1"/>
</dbReference>
<feature type="compositionally biased region" description="Polar residues" evidence="2">
    <location>
        <begin position="396"/>
        <end position="417"/>
    </location>
</feature>
<dbReference type="InterPro" id="IPR057815">
    <property type="entry name" value="C2CD5_C"/>
</dbReference>
<feature type="coiled-coil region" evidence="1">
    <location>
        <begin position="573"/>
        <end position="600"/>
    </location>
</feature>
<evidence type="ECO:0000256" key="1">
    <source>
        <dbReference type="SAM" id="Coils"/>
    </source>
</evidence>
<feature type="region of interest" description="Disordered" evidence="2">
    <location>
        <begin position="396"/>
        <end position="423"/>
    </location>
</feature>
<dbReference type="PROSITE" id="PS50004">
    <property type="entry name" value="C2"/>
    <property type="match status" value="1"/>
</dbReference>
<dbReference type="AlphaFoldDB" id="F0WE18"/>
<dbReference type="GO" id="GO:0005544">
    <property type="term" value="F:calcium-dependent phospholipid binding"/>
    <property type="evidence" value="ECO:0007669"/>
    <property type="project" value="InterPro"/>
</dbReference>
<evidence type="ECO:0000313" key="4">
    <source>
        <dbReference type="EMBL" id="CCA19447.1"/>
    </source>
</evidence>